<dbReference type="OrthoDB" id="191139at2759"/>
<dbReference type="InterPro" id="IPR036291">
    <property type="entry name" value="NAD(P)-bd_dom_sf"/>
</dbReference>
<keyword evidence="3" id="KW-0472">Membrane</keyword>
<dbReference type="Proteomes" id="UP000594262">
    <property type="component" value="Unplaced"/>
</dbReference>
<dbReference type="PANTHER" id="PTHR43157">
    <property type="entry name" value="PHOSPHATIDYLINOSITOL-GLYCAN BIOSYNTHESIS CLASS F PROTEIN-RELATED"/>
    <property type="match status" value="1"/>
</dbReference>
<evidence type="ECO:0000313" key="5">
    <source>
        <dbReference type="Proteomes" id="UP000594262"/>
    </source>
</evidence>
<evidence type="ECO:0000256" key="1">
    <source>
        <dbReference type="ARBA" id="ARBA00023002"/>
    </source>
</evidence>
<dbReference type="InterPro" id="IPR002347">
    <property type="entry name" value="SDR_fam"/>
</dbReference>
<dbReference type="PANTHER" id="PTHR43157:SF31">
    <property type="entry name" value="PHOSPHATIDYLINOSITOL-GLYCAN BIOSYNTHESIS CLASS F PROTEIN"/>
    <property type="match status" value="1"/>
</dbReference>
<keyword evidence="5" id="KW-1185">Reference proteome</keyword>
<name>A0A7M5X0E4_9CNID</name>
<dbReference type="GO" id="GO:0016491">
    <property type="term" value="F:oxidoreductase activity"/>
    <property type="evidence" value="ECO:0007669"/>
    <property type="project" value="UniProtKB-KW"/>
</dbReference>
<reference evidence="4" key="1">
    <citation type="submission" date="2021-01" db="UniProtKB">
        <authorList>
            <consortium name="EnsemblMetazoa"/>
        </authorList>
    </citation>
    <scope>IDENTIFICATION</scope>
</reference>
<accession>A0A7M5X0E4</accession>
<keyword evidence="3" id="KW-1133">Transmembrane helix</keyword>
<dbReference type="NCBIfam" id="NF004846">
    <property type="entry name" value="PRK06197.1"/>
    <property type="match status" value="1"/>
</dbReference>
<protein>
    <recommendedName>
        <fullName evidence="6">Retinol dehydrogenase 11</fullName>
    </recommendedName>
</protein>
<evidence type="ECO:0000256" key="3">
    <source>
        <dbReference type="SAM" id="Phobius"/>
    </source>
</evidence>
<dbReference type="Pfam" id="PF00106">
    <property type="entry name" value="adh_short"/>
    <property type="match status" value="2"/>
</dbReference>
<dbReference type="Gene3D" id="3.40.50.720">
    <property type="entry name" value="NAD(P)-binding Rossmann-like Domain"/>
    <property type="match status" value="1"/>
</dbReference>
<dbReference type="PRINTS" id="PR00080">
    <property type="entry name" value="SDRFAMILY"/>
</dbReference>
<dbReference type="PRINTS" id="PR00081">
    <property type="entry name" value="GDHRDH"/>
</dbReference>
<dbReference type="EnsemblMetazoa" id="CLYHEMT015580.1">
    <property type="protein sequence ID" value="CLYHEMP015580.1"/>
    <property type="gene ID" value="CLYHEMG015580"/>
</dbReference>
<dbReference type="CDD" id="cd05327">
    <property type="entry name" value="retinol-DH_like_SDR_c_like"/>
    <property type="match status" value="1"/>
</dbReference>
<organism evidence="4 5">
    <name type="scientific">Clytia hemisphaerica</name>
    <dbReference type="NCBI Taxonomy" id="252671"/>
    <lineage>
        <taxon>Eukaryota</taxon>
        <taxon>Metazoa</taxon>
        <taxon>Cnidaria</taxon>
        <taxon>Hydrozoa</taxon>
        <taxon>Hydroidolina</taxon>
        <taxon>Leptothecata</taxon>
        <taxon>Obeliida</taxon>
        <taxon>Clytiidae</taxon>
        <taxon>Clytia</taxon>
    </lineage>
</organism>
<dbReference type="AlphaFoldDB" id="A0A7M5X0E4"/>
<evidence type="ECO:0000313" key="4">
    <source>
        <dbReference type="EnsemblMetazoa" id="CLYHEMP015580.1"/>
    </source>
</evidence>
<comment type="similarity">
    <text evidence="2">Belongs to the short-chain dehydrogenases/reductases (SDR) family.</text>
</comment>
<dbReference type="SUPFAM" id="SSF51735">
    <property type="entry name" value="NAD(P)-binding Rossmann-fold domains"/>
    <property type="match status" value="1"/>
</dbReference>
<proteinExistence type="inferred from homology"/>
<feature type="transmembrane region" description="Helical" evidence="3">
    <location>
        <begin position="6"/>
        <end position="28"/>
    </location>
</feature>
<sequence>MGFFCCISNCYMLTAVVVGAIIYILNYFRPGRCDSKARLDGRTAIVTGANTGIGKETVKDFVNRGATVILACRTISKGEDAKKDILADTGASPDKIHVRQLDLGSLKSVRKFTEEFLAEFPKLHILVNNAGVMMCPYSLTEDGFEQQFGVNHLGHFALTNLLLPRIKESGPKTRIVNLSSLGHKSFAYFKMNDLLWKENKYSDLYAYGQSKLCNVLFTKELHKRLADTDITVYAVHPGAVATDLMRHYPKLQAVLRIIYPYGLNLFVKMPKDGAQTSIYCSVQEGIENLSGEYFADCARERSHKWSYDVGKQQELWKVSEEMTNITYPF</sequence>
<evidence type="ECO:0008006" key="6">
    <source>
        <dbReference type="Google" id="ProtNLM"/>
    </source>
</evidence>
<keyword evidence="3" id="KW-0812">Transmembrane</keyword>
<evidence type="ECO:0000256" key="2">
    <source>
        <dbReference type="RuleBase" id="RU000363"/>
    </source>
</evidence>
<keyword evidence="1" id="KW-0560">Oxidoreductase</keyword>